<accession>A0A2T9Q760</accession>
<organism evidence="6">
    <name type="scientific">Salmonella enterica subsp. enterica serovar Cerro</name>
    <dbReference type="NCBI Taxonomy" id="340188"/>
    <lineage>
        <taxon>Bacteria</taxon>
        <taxon>Pseudomonadati</taxon>
        <taxon>Pseudomonadota</taxon>
        <taxon>Gammaproteobacteria</taxon>
        <taxon>Enterobacterales</taxon>
        <taxon>Enterobacteriaceae</taxon>
        <taxon>Salmonella</taxon>
    </lineage>
</organism>
<reference evidence="10" key="7">
    <citation type="submission" date="2019-03" db="EMBL/GenBank/DDBJ databases">
        <authorList>
            <person name="Levent G."/>
            <person name="Schlochtermeier A."/>
            <person name="Ives S.E."/>
            <person name="Norman K.N."/>
            <person name="Lawhon S.D."/>
            <person name="Loneragan G.H."/>
            <person name="Anderson R.C."/>
            <person name="Scott H.M."/>
        </authorList>
    </citation>
    <scope>NUCLEOTIDE SEQUENCE</scope>
    <source>
        <strain evidence="10">ME2L-19-234</strain>
    </source>
</reference>
<evidence type="ECO:0000313" key="10">
    <source>
        <dbReference type="EMBL" id="KAA7280818.1"/>
    </source>
</evidence>
<dbReference type="EMBL" id="AAHKKG010000034">
    <property type="protein sequence ID" value="EBX1654808.1"/>
    <property type="molecule type" value="Genomic_DNA"/>
</dbReference>
<evidence type="ECO:0000313" key="3">
    <source>
        <dbReference type="EMBL" id="EBY3766639.1"/>
    </source>
</evidence>
<reference evidence="10 11" key="6">
    <citation type="journal article" date="2019" name="Proc. Natl. Acad. Sci. U.S.A.">
        <title>Microbiome composition shapes rapid genomic adaptation of Drosophila melanogaster.</title>
        <authorList>
            <person name="Rudman S.M."/>
            <person name="Greenblum S."/>
            <person name="Hughes R.C."/>
            <person name="Rajpurohit S."/>
            <person name="Kiratli O."/>
            <person name="Lowder D.B."/>
            <person name="Lemmon S.G."/>
            <person name="Petrov D.A."/>
            <person name="Chaston J.M."/>
            <person name="Schmidt P."/>
        </authorList>
    </citation>
    <scope>NUCLEOTIDE SEQUENCE [LARGE SCALE GENOMIC DNA]</scope>
    <source>
        <strain evidence="10 11">ME2L-19-234</strain>
    </source>
</reference>
<dbReference type="AlphaFoldDB" id="A0A2T9Q760"/>
<dbReference type="EMBL" id="AAHHQO010000016">
    <property type="protein sequence ID" value="EBW1954434.1"/>
    <property type="molecule type" value="Genomic_DNA"/>
</dbReference>
<reference evidence="9" key="4">
    <citation type="submission" date="2018-07" db="EMBL/GenBank/DDBJ databases">
        <authorList>
            <consortium name="NCBI Pathogen Detection Project"/>
        </authorList>
    </citation>
    <scope>NUCLEOTIDE SEQUENCE</scope>
    <source>
        <strain evidence="9">12-0352</strain>
    </source>
</reference>
<dbReference type="Proteomes" id="UP000839902">
    <property type="component" value="Unassembled WGS sequence"/>
</dbReference>
<evidence type="ECO:0000313" key="9">
    <source>
        <dbReference type="EMBL" id="HAE8896340.1"/>
    </source>
</evidence>
<dbReference type="RefSeq" id="WP_023234624.1">
    <property type="nucleotide sequence ID" value="NZ_CP008925.1"/>
</dbReference>
<evidence type="ECO:0000313" key="6">
    <source>
        <dbReference type="EMBL" id="ECT6424722.1"/>
    </source>
</evidence>
<reference evidence="9" key="1">
    <citation type="journal article" date="2018" name="Genome Biol.">
        <title>SKESA: strategic k-mer extension for scrupulous assemblies.</title>
        <authorList>
            <person name="Souvorov A."/>
            <person name="Agarwala R."/>
            <person name="Lipman D.J."/>
        </authorList>
    </citation>
    <scope>NUCLEOTIDE SEQUENCE</scope>
    <source>
        <strain evidence="9">12-0352</strain>
    </source>
</reference>
<dbReference type="Proteomes" id="UP000323452">
    <property type="component" value="Unassembled WGS sequence"/>
</dbReference>
<evidence type="ECO:0000313" key="5">
    <source>
        <dbReference type="EMBL" id="ECS5570816.1"/>
    </source>
</evidence>
<dbReference type="EMBL" id="DAATOQ010000021">
    <property type="protein sequence ID" value="HAE8896340.1"/>
    <property type="molecule type" value="Genomic_DNA"/>
</dbReference>
<evidence type="ECO:0000313" key="4">
    <source>
        <dbReference type="EMBL" id="ECS2242335.1"/>
    </source>
</evidence>
<dbReference type="EMBL" id="AAKOHZ010000015">
    <property type="protein sequence ID" value="ECT9249582.1"/>
    <property type="molecule type" value="Genomic_DNA"/>
</dbReference>
<evidence type="ECO:0000313" key="11">
    <source>
        <dbReference type="Proteomes" id="UP000323452"/>
    </source>
</evidence>
<reference evidence="3" key="5">
    <citation type="submission" date="2018-09" db="EMBL/GenBank/DDBJ databases">
        <authorList>
            <person name="Ashton P.M."/>
            <person name="Dallman T."/>
            <person name="Nair S."/>
            <person name="De Pinna E."/>
            <person name="Peters T."/>
            <person name="Grant K."/>
        </authorList>
    </citation>
    <scope>NUCLEOTIDE SEQUENCE</scope>
    <source>
        <strain evidence="1">449466</strain>
        <strain evidence="2">532482</strain>
        <strain evidence="3">579255</strain>
    </source>
</reference>
<proteinExistence type="predicted"/>
<dbReference type="EMBL" id="AAKJYZ010000015">
    <property type="protein sequence ID" value="ECS5570816.1"/>
    <property type="molecule type" value="Genomic_DNA"/>
</dbReference>
<reference evidence="8" key="3">
    <citation type="submission" date="2018-07" db="EMBL/GenBank/DDBJ databases">
        <authorList>
            <consortium name="PulseNet: The National Subtyping Network for Foodborne Disease Surveillance"/>
            <person name="Tarr C.L."/>
            <person name="Trees E."/>
            <person name="Katz L.S."/>
            <person name="Carleton-Romer H.A."/>
            <person name="Stroika S."/>
            <person name="Kucerova Z."/>
            <person name="Roache K.F."/>
            <person name="Sabol A.L."/>
            <person name="Besser J."/>
            <person name="Gerner-Smidt P."/>
        </authorList>
    </citation>
    <scope>NUCLEOTIDE SEQUENCE</scope>
    <source>
        <strain evidence="8">PNUSAS002073</strain>
    </source>
</reference>
<gene>
    <name evidence="6" type="ORF">A6E75_09485</name>
    <name evidence="8" type="ORF">A8D33_10635</name>
    <name evidence="4" type="ORF">APX06_09895</name>
    <name evidence="5" type="ORF">BGP46_16850</name>
    <name evidence="1" type="ORF">C3N96_16475</name>
    <name evidence="7" type="ORF">CGD37_13710</name>
    <name evidence="3" type="ORF">D4F32_18795</name>
    <name evidence="2" type="ORF">DQ894_21715</name>
    <name evidence="10" type="ORF">E4904_18125</name>
    <name evidence="9" type="ORF">G4Y54_002832</name>
</gene>
<protein>
    <submittedName>
        <fullName evidence="6">Uncharacterized protein</fullName>
    </submittedName>
</protein>
<evidence type="ECO:0000313" key="1">
    <source>
        <dbReference type="EMBL" id="EBW1954434.1"/>
    </source>
</evidence>
<evidence type="ECO:0000313" key="8">
    <source>
        <dbReference type="EMBL" id="ECU6929467.1"/>
    </source>
</evidence>
<sequence length="291" mass="34096">MFDDLTKNQKEIVFHMIKFYTSPQDEYLDSKYGTSDFSIAKEYFNENIEYFINKKIGIDRVYNSLFNIGSSYLAFRYMIGNYPQAFQNEHDEKAAFIAFNEPFVNSVILNFCILQELIEFKMKVLSTSPEFKPHLTYINKLYKRIKKSGAISIRNGWTAHPFKDENKGHVFKPQEIHKETFKVFENLCLEDDKVEYNSCTNDRLAWFCQKYIVHCTESYPSVMEAVHSVLTNTQPPVSRIVAKPREILIEMNKFSSMLRDAKLFGIEPFFHPSEKDIQNIKENGLSSEVNI</sequence>
<evidence type="ECO:0000313" key="7">
    <source>
        <dbReference type="EMBL" id="ECT9249582.1"/>
    </source>
</evidence>
<evidence type="ECO:0000313" key="2">
    <source>
        <dbReference type="EMBL" id="EBX1654808.1"/>
    </source>
</evidence>
<reference evidence="6" key="2">
    <citation type="submission" date="2018-07" db="EMBL/GenBank/DDBJ databases">
        <authorList>
            <consortium name="NARMS: The National Antimicrobial Resistance Monitoring System"/>
        </authorList>
    </citation>
    <scope>NUCLEOTIDE SEQUENCE</scope>
    <source>
        <strain evidence="4">FSIS1503023</strain>
        <strain evidence="6">FSIS1606185</strain>
        <strain evidence="5">FSIS1607449</strain>
        <strain evidence="7">FSIS1702211</strain>
    </source>
</reference>
<name>A0A2T9Q760_SALET</name>
<dbReference type="EMBL" id="SRAQ01000013">
    <property type="protein sequence ID" value="KAA7280818.1"/>
    <property type="molecule type" value="Genomic_DNA"/>
</dbReference>
<dbReference type="EMBL" id="AAKNKP010000007">
    <property type="protein sequence ID" value="ECT6424722.1"/>
    <property type="molecule type" value="Genomic_DNA"/>
</dbReference>
<comment type="caution">
    <text evidence="6">The sequence shown here is derived from an EMBL/GenBank/DDBJ whole genome shotgun (WGS) entry which is preliminary data.</text>
</comment>
<dbReference type="EMBL" id="AAKQSY010000008">
    <property type="protein sequence ID" value="ECU6929467.1"/>
    <property type="molecule type" value="Genomic_DNA"/>
</dbReference>
<dbReference type="EMBL" id="AAHNXN010000025">
    <property type="protein sequence ID" value="EBY3766639.1"/>
    <property type="molecule type" value="Genomic_DNA"/>
</dbReference>
<dbReference type="EMBL" id="AAKIXF010000008">
    <property type="protein sequence ID" value="ECS2242335.1"/>
    <property type="molecule type" value="Genomic_DNA"/>
</dbReference>
<dbReference type="Gene3D" id="1.20.120.1060">
    <property type="match status" value="1"/>
</dbReference>